<dbReference type="GO" id="GO:0016780">
    <property type="term" value="F:phosphotransferase activity, for other substituted phosphate groups"/>
    <property type="evidence" value="ECO:0007669"/>
    <property type="project" value="TreeGrafter"/>
</dbReference>
<dbReference type="eggNOG" id="COG2148">
    <property type="taxonomic scope" value="Bacteria"/>
</dbReference>
<dbReference type="STRING" id="411471.SUBVAR_06539"/>
<organism evidence="4 5">
    <name type="scientific">Subdoligranulum variabile DSM 15176</name>
    <dbReference type="NCBI Taxonomy" id="411471"/>
    <lineage>
        <taxon>Bacteria</taxon>
        <taxon>Bacillati</taxon>
        <taxon>Bacillota</taxon>
        <taxon>Clostridia</taxon>
        <taxon>Eubacteriales</taxon>
        <taxon>Oscillospiraceae</taxon>
        <taxon>Subdoligranulum</taxon>
    </lineage>
</organism>
<dbReference type="Pfam" id="PF02397">
    <property type="entry name" value="Bac_transf"/>
    <property type="match status" value="1"/>
</dbReference>
<dbReference type="AlphaFoldDB" id="D1PQ71"/>
<dbReference type="RefSeq" id="WP_007047901.1">
    <property type="nucleotide sequence ID" value="NZ_GG704770.1"/>
</dbReference>
<keyword evidence="2" id="KW-0472">Membrane</keyword>
<protein>
    <submittedName>
        <fullName evidence="4">Exopolysaccharide biosynthesis polyprenyl glycosylphosphotransferase</fullName>
    </submittedName>
</protein>
<gene>
    <name evidence="4" type="ORF">SUBVAR_06539</name>
</gene>
<evidence type="ECO:0000256" key="1">
    <source>
        <dbReference type="ARBA" id="ARBA00006464"/>
    </source>
</evidence>
<dbReference type="PANTHER" id="PTHR30576:SF0">
    <property type="entry name" value="UNDECAPRENYL-PHOSPHATE N-ACETYLGALACTOSAMINYL 1-PHOSPHATE TRANSFERASE-RELATED"/>
    <property type="match status" value="1"/>
</dbReference>
<dbReference type="HOGENOM" id="CLU_024920_0_0_9"/>
<keyword evidence="5" id="KW-1185">Reference proteome</keyword>
<dbReference type="PANTHER" id="PTHR30576">
    <property type="entry name" value="COLANIC BIOSYNTHESIS UDP-GLUCOSE LIPID CARRIER TRANSFERASE"/>
    <property type="match status" value="1"/>
</dbReference>
<proteinExistence type="inferred from homology"/>
<feature type="transmembrane region" description="Helical" evidence="2">
    <location>
        <begin position="119"/>
        <end position="140"/>
    </location>
</feature>
<evidence type="ECO:0000256" key="2">
    <source>
        <dbReference type="SAM" id="Phobius"/>
    </source>
</evidence>
<dbReference type="Proteomes" id="UP000003438">
    <property type="component" value="Unassembled WGS sequence"/>
</dbReference>
<feature type="transmembrane region" description="Helical" evidence="2">
    <location>
        <begin position="58"/>
        <end position="78"/>
    </location>
</feature>
<dbReference type="InterPro" id="IPR003362">
    <property type="entry name" value="Bact_transf"/>
</dbReference>
<dbReference type="EMBL" id="ACBY02000032">
    <property type="protein sequence ID" value="EFB75181.1"/>
    <property type="molecule type" value="Genomic_DNA"/>
</dbReference>
<keyword evidence="2" id="KW-1133">Transmembrane helix</keyword>
<feature type="transmembrane region" description="Helical" evidence="2">
    <location>
        <begin position="271"/>
        <end position="295"/>
    </location>
</feature>
<evidence type="ECO:0000313" key="5">
    <source>
        <dbReference type="Proteomes" id="UP000003438"/>
    </source>
</evidence>
<reference evidence="4" key="1">
    <citation type="submission" date="2009-12" db="EMBL/GenBank/DDBJ databases">
        <authorList>
            <person name="Weinstock G."/>
            <person name="Sodergren E."/>
            <person name="Clifton S."/>
            <person name="Fulton L."/>
            <person name="Fulton B."/>
            <person name="Courtney L."/>
            <person name="Fronick C."/>
            <person name="Harrison M."/>
            <person name="Strong C."/>
            <person name="Farmer C."/>
            <person name="Delahaunty K."/>
            <person name="Markovic C."/>
            <person name="Hall O."/>
            <person name="Minx P."/>
            <person name="Tomlinson C."/>
            <person name="Mitreva M."/>
            <person name="Nelson J."/>
            <person name="Hou S."/>
            <person name="Wollam A."/>
            <person name="Pepin K.H."/>
            <person name="Johnson M."/>
            <person name="Bhonagiri V."/>
            <person name="Nash W.E."/>
            <person name="Warren W."/>
            <person name="Chinwalla A."/>
            <person name="Mardis E.R."/>
            <person name="Wilson R.K."/>
        </authorList>
    </citation>
    <scope>NUCLEOTIDE SEQUENCE [LARGE SCALE GENOMIC DNA]</scope>
    <source>
        <strain evidence="4">DSM 15176</strain>
    </source>
</reference>
<comment type="similarity">
    <text evidence="1">Belongs to the bacterial sugar transferase family.</text>
</comment>
<feature type="domain" description="Bacterial sugar transferase" evidence="3">
    <location>
        <begin position="269"/>
        <end position="449"/>
    </location>
</feature>
<feature type="transmembrane region" description="Helical" evidence="2">
    <location>
        <begin position="90"/>
        <end position="113"/>
    </location>
</feature>
<evidence type="ECO:0000259" key="3">
    <source>
        <dbReference type="Pfam" id="PF02397"/>
    </source>
</evidence>
<comment type="caution">
    <text evidence="4">The sequence shown here is derived from an EMBL/GenBank/DDBJ whole genome shotgun (WGS) entry which is preliminary data.</text>
</comment>
<keyword evidence="2" id="KW-0812">Transmembrane</keyword>
<evidence type="ECO:0000313" key="4">
    <source>
        <dbReference type="EMBL" id="EFB75181.1"/>
    </source>
</evidence>
<feature type="transmembrane region" description="Helical" evidence="2">
    <location>
        <begin position="21"/>
        <end position="46"/>
    </location>
</feature>
<accession>D1PQ71</accession>
<sequence length="471" mass="53379">MNKHNRTPQQQEVSISQRQNAELLLLDAVLLILNALAFAVCWYAYYEKHLYLSFEGNGNYMVIGLFLALNAVFSNVYGGFDLLTSRITELIYSHIIALVMTHFFMYMVAWLLVRNQVPSPVPLLLCLAACSLISALWAYISFQLTDRIVPPKRTLLIYDNPEAYKNGLKIVQKYTSRFQLAGEAIATRPTPEILRQIDDTRAEAVLLCGLRSSQRNDILKYCVEQDILAYVRPNIGDLLLSNAHTFQMNNLPVFLCQRAAPSLFYLFVKRLVDIVLSGAALILTSPFMLATAIAIKAYDGGPVLFTQKRMTIHRREFLIHKFRSMKVDADKGGKGIVTMQNDDRITPVGRVIRACRLDELPQLYDIFVGNMTIVGPRPERLETIELYEKEMPEFALRLQVKGGLTGYAQVYGKANTSPYDKLQMDLMYIAQQGIVTDLKIIFATIKILFMPESTEGFEEEKDALSAEETKV</sequence>
<name>D1PQ71_9FIRM</name>